<dbReference type="PANTHER" id="PTHR19282:SF521">
    <property type="entry name" value="IP01817P-RELATED"/>
    <property type="match status" value="1"/>
</dbReference>
<gene>
    <name evidence="7" type="ORF">NQ314_002414</name>
</gene>
<proteinExistence type="inferred from homology"/>
<reference evidence="7" key="1">
    <citation type="journal article" date="2023" name="Insect Mol. Biol.">
        <title>Genome sequencing provides insights into the evolution of gene families encoding plant cell wall-degrading enzymes in longhorned beetles.</title>
        <authorList>
            <person name="Shin N.R."/>
            <person name="Okamura Y."/>
            <person name="Kirsch R."/>
            <person name="Pauchet Y."/>
        </authorList>
    </citation>
    <scope>NUCLEOTIDE SEQUENCE</scope>
    <source>
        <strain evidence="7">RBIC_L_NR</strain>
    </source>
</reference>
<dbReference type="InterPro" id="IPR018503">
    <property type="entry name" value="Tetraspanin_CS"/>
</dbReference>
<dbReference type="Proteomes" id="UP001162156">
    <property type="component" value="Unassembled WGS sequence"/>
</dbReference>
<evidence type="ECO:0000313" key="8">
    <source>
        <dbReference type="Proteomes" id="UP001162156"/>
    </source>
</evidence>
<evidence type="ECO:0000256" key="3">
    <source>
        <dbReference type="ARBA" id="ARBA00022692"/>
    </source>
</evidence>
<dbReference type="GO" id="GO:0005886">
    <property type="term" value="C:plasma membrane"/>
    <property type="evidence" value="ECO:0007669"/>
    <property type="project" value="TreeGrafter"/>
</dbReference>
<dbReference type="PANTHER" id="PTHR19282">
    <property type="entry name" value="TETRASPANIN"/>
    <property type="match status" value="1"/>
</dbReference>
<comment type="subcellular location">
    <subcellularLocation>
        <location evidence="1">Membrane</location>
        <topology evidence="1">Multi-pass membrane protein</topology>
    </subcellularLocation>
</comment>
<dbReference type="PROSITE" id="PS00421">
    <property type="entry name" value="TM4_1"/>
    <property type="match status" value="1"/>
</dbReference>
<evidence type="ECO:0000256" key="1">
    <source>
        <dbReference type="ARBA" id="ARBA00004141"/>
    </source>
</evidence>
<evidence type="ECO:0000256" key="6">
    <source>
        <dbReference type="SAM" id="Phobius"/>
    </source>
</evidence>
<dbReference type="EMBL" id="JANEYF010000753">
    <property type="protein sequence ID" value="KAJ8968157.1"/>
    <property type="molecule type" value="Genomic_DNA"/>
</dbReference>
<evidence type="ECO:0000313" key="7">
    <source>
        <dbReference type="EMBL" id="KAJ8968157.1"/>
    </source>
</evidence>
<keyword evidence="5 6" id="KW-0472">Membrane</keyword>
<protein>
    <submittedName>
        <fullName evidence="7">Uncharacterized protein</fullName>
    </submittedName>
</protein>
<sequence length="105" mass="11740">MARLAGLALIVVGVLYKLDINDYTSAIPDDYQNIGLAPTLTIIIGSVIFVIAFFGCCGAIRESTCLLTTVRINHFVHIFKFYLENLSETNLIKQNDTCKICLYYL</sequence>
<accession>A0AAV8ZSZ1</accession>
<comment type="similarity">
    <text evidence="2">Belongs to the tetraspanin (TM4SF) family.</text>
</comment>
<organism evidence="7 8">
    <name type="scientific">Rhamnusium bicolor</name>
    <dbReference type="NCBI Taxonomy" id="1586634"/>
    <lineage>
        <taxon>Eukaryota</taxon>
        <taxon>Metazoa</taxon>
        <taxon>Ecdysozoa</taxon>
        <taxon>Arthropoda</taxon>
        <taxon>Hexapoda</taxon>
        <taxon>Insecta</taxon>
        <taxon>Pterygota</taxon>
        <taxon>Neoptera</taxon>
        <taxon>Endopterygota</taxon>
        <taxon>Coleoptera</taxon>
        <taxon>Polyphaga</taxon>
        <taxon>Cucujiformia</taxon>
        <taxon>Chrysomeloidea</taxon>
        <taxon>Cerambycidae</taxon>
        <taxon>Lepturinae</taxon>
        <taxon>Rhagiini</taxon>
        <taxon>Rhamnusium</taxon>
    </lineage>
</organism>
<dbReference type="Pfam" id="PF00335">
    <property type="entry name" value="Tetraspanin"/>
    <property type="match status" value="1"/>
</dbReference>
<feature type="transmembrane region" description="Helical" evidence="6">
    <location>
        <begin position="41"/>
        <end position="60"/>
    </location>
</feature>
<evidence type="ECO:0000256" key="4">
    <source>
        <dbReference type="ARBA" id="ARBA00022989"/>
    </source>
</evidence>
<dbReference type="InterPro" id="IPR018499">
    <property type="entry name" value="Tetraspanin/Peripherin"/>
</dbReference>
<keyword evidence="4 6" id="KW-1133">Transmembrane helix</keyword>
<evidence type="ECO:0000256" key="2">
    <source>
        <dbReference type="ARBA" id="ARBA00006840"/>
    </source>
</evidence>
<comment type="caution">
    <text evidence="7">The sequence shown here is derived from an EMBL/GenBank/DDBJ whole genome shotgun (WGS) entry which is preliminary data.</text>
</comment>
<evidence type="ECO:0000256" key="5">
    <source>
        <dbReference type="ARBA" id="ARBA00023136"/>
    </source>
</evidence>
<keyword evidence="8" id="KW-1185">Reference proteome</keyword>
<name>A0AAV8ZSZ1_9CUCU</name>
<dbReference type="AlphaFoldDB" id="A0AAV8ZSZ1"/>
<keyword evidence="3 6" id="KW-0812">Transmembrane</keyword>